<keyword evidence="2" id="KW-0472">Membrane</keyword>
<sequence length="801" mass="89881">MQFHVMDESFQTEAGRPHDSRMKNTADGDHLLRRHQQQTLSSTHIAPPNTPAESSSQQTSRRKWRHSGYATSTSRRSSTSTLHGIHNLRSLDEEAEKEEAEEEEDGSTRTSTDPAFARICSLLTHLLTDASIAVGGPDAEETLGSQSSLVLLDNDETEGSETMSDMDQDDLVVKEVRNIKNNSTDSATQSALPRLSNEAEEGEGSKKRGLYKDNLGRGGAERHFERWSWAASTHAGNLGSSRRRRSWSSRMVKGQSLFLELQQSIQANEPPPSNDEATVHDIWNHSGNSNVWEDGAPTMDSRYQHQMESAPALDPNSSWTSQRVPLKTPRRCASFPPNPKTERLQKQEQQQQHTEELQRVIERVESELNHTVETIDGLTKDLVAVATHQQWVHMNLQQNYFRRLARHHNSASMPANPLLRQSFYYDSHSGSLARTAVVPRWTIGDAQARERARSMDSWAEPACFALSSYFLDEDYNGTNDRNDDSMPSTLQGQGATEAMNILGSMFLDNDSGTPQDHHQQPSPGFFSGVERHEGCEDAMSLKRQSNRFSKSSSACTLVDESMSHSTHPLAFPTNSSCRDYASSNISTESKTEQPQVYHGKSEMEGDTGPRRTLCSLDADQGWNSEEATSTNPEDFWVFLSSLIMYLSQAPVSTETPIPVRSSTPLSGMPTWTTTLADFTTVSWSEDQKLLCTDLTPPKTNKLLRETTTTTPTPTAVMAIRDDPEHQEKRRLLMARAAMITTFQLFSLLFWTLMFSIATMLLAPPLTRVARRRILYTMDHIIVELTNMETKDDTQENTALYK</sequence>
<dbReference type="AlphaFoldDB" id="A0A9P3LZ16"/>
<accession>A0A9P3LZ16</accession>
<reference evidence="3" key="2">
    <citation type="journal article" date="2022" name="Microbiol. Resour. Announc.">
        <title>Whole-Genome Sequence of Entomortierella parvispora E1425, a Mucoromycotan Fungus Associated with Burkholderiaceae-Related Endosymbiotic Bacteria.</title>
        <authorList>
            <person name="Herlambang A."/>
            <person name="Guo Y."/>
            <person name="Takashima Y."/>
            <person name="Narisawa K."/>
            <person name="Ohta H."/>
            <person name="Nishizawa T."/>
        </authorList>
    </citation>
    <scope>NUCLEOTIDE SEQUENCE</scope>
    <source>
        <strain evidence="3">E1425</strain>
    </source>
</reference>
<feature type="compositionally biased region" description="Polar residues" evidence="1">
    <location>
        <begin position="580"/>
        <end position="594"/>
    </location>
</feature>
<dbReference type="Proteomes" id="UP000827284">
    <property type="component" value="Unassembled WGS sequence"/>
</dbReference>
<feature type="region of interest" description="Disordered" evidence="1">
    <location>
        <begin position="303"/>
        <end position="354"/>
    </location>
</feature>
<feature type="compositionally biased region" description="Basic and acidic residues" evidence="1">
    <location>
        <begin position="15"/>
        <end position="31"/>
    </location>
</feature>
<feature type="compositionally biased region" description="Polar residues" evidence="1">
    <location>
        <begin position="182"/>
        <end position="191"/>
    </location>
</feature>
<keyword evidence="2" id="KW-1133">Transmembrane helix</keyword>
<dbReference type="OrthoDB" id="2418247at2759"/>
<dbReference type="EMBL" id="BQFW01000011">
    <property type="protein sequence ID" value="GJJ75789.1"/>
    <property type="molecule type" value="Genomic_DNA"/>
</dbReference>
<feature type="compositionally biased region" description="Basic and acidic residues" evidence="1">
    <location>
        <begin position="599"/>
        <end position="609"/>
    </location>
</feature>
<feature type="compositionally biased region" description="Basic and acidic residues" evidence="1">
    <location>
        <begin position="203"/>
        <end position="214"/>
    </location>
</feature>
<feature type="region of interest" description="Disordered" evidence="1">
    <location>
        <begin position="1"/>
        <end position="112"/>
    </location>
</feature>
<name>A0A9P3LZ16_9FUNG</name>
<organism evidence="3 4">
    <name type="scientific">Entomortierella parvispora</name>
    <dbReference type="NCBI Taxonomy" id="205924"/>
    <lineage>
        <taxon>Eukaryota</taxon>
        <taxon>Fungi</taxon>
        <taxon>Fungi incertae sedis</taxon>
        <taxon>Mucoromycota</taxon>
        <taxon>Mortierellomycotina</taxon>
        <taxon>Mortierellomycetes</taxon>
        <taxon>Mortierellales</taxon>
        <taxon>Mortierellaceae</taxon>
        <taxon>Entomortierella</taxon>
    </lineage>
</organism>
<protein>
    <recommendedName>
        <fullName evidence="5">Transmembrane protein</fullName>
    </recommendedName>
</protein>
<gene>
    <name evidence="3" type="ORF">EMPS_08147</name>
</gene>
<feature type="compositionally biased region" description="Low complexity" evidence="1">
    <location>
        <begin position="71"/>
        <end position="81"/>
    </location>
</feature>
<feature type="compositionally biased region" description="Acidic residues" evidence="1">
    <location>
        <begin position="93"/>
        <end position="105"/>
    </location>
</feature>
<feature type="region of interest" description="Disordered" evidence="1">
    <location>
        <begin position="580"/>
        <end position="610"/>
    </location>
</feature>
<feature type="transmembrane region" description="Helical" evidence="2">
    <location>
        <begin position="736"/>
        <end position="762"/>
    </location>
</feature>
<evidence type="ECO:0000313" key="3">
    <source>
        <dbReference type="EMBL" id="GJJ75789.1"/>
    </source>
</evidence>
<keyword evidence="2" id="KW-0812">Transmembrane</keyword>
<comment type="caution">
    <text evidence="3">The sequence shown here is derived from an EMBL/GenBank/DDBJ whole genome shotgun (WGS) entry which is preliminary data.</text>
</comment>
<reference evidence="3" key="1">
    <citation type="submission" date="2021-11" db="EMBL/GenBank/DDBJ databases">
        <authorList>
            <person name="Herlambang A."/>
            <person name="Guo Y."/>
            <person name="Takashima Y."/>
            <person name="Nishizawa T."/>
        </authorList>
    </citation>
    <scope>NUCLEOTIDE SEQUENCE</scope>
    <source>
        <strain evidence="3">E1425</strain>
    </source>
</reference>
<feature type="region of interest" description="Disordered" evidence="1">
    <location>
        <begin position="182"/>
        <end position="214"/>
    </location>
</feature>
<evidence type="ECO:0008006" key="5">
    <source>
        <dbReference type="Google" id="ProtNLM"/>
    </source>
</evidence>
<evidence type="ECO:0000256" key="1">
    <source>
        <dbReference type="SAM" id="MobiDB-lite"/>
    </source>
</evidence>
<evidence type="ECO:0000256" key="2">
    <source>
        <dbReference type="SAM" id="Phobius"/>
    </source>
</evidence>
<keyword evidence="4" id="KW-1185">Reference proteome</keyword>
<evidence type="ECO:0000313" key="4">
    <source>
        <dbReference type="Proteomes" id="UP000827284"/>
    </source>
</evidence>
<proteinExistence type="predicted"/>